<evidence type="ECO:0000313" key="2">
    <source>
        <dbReference type="EMBL" id="AEI37641.1"/>
    </source>
</evidence>
<evidence type="ECO:0000259" key="1">
    <source>
        <dbReference type="PROSITE" id="PS51782"/>
    </source>
</evidence>
<accession>F8ES66</accession>
<dbReference type="eggNOG" id="COG1388">
    <property type="taxonomic scope" value="Bacteria"/>
</dbReference>
<dbReference type="PANTHER" id="PTHR38731:SF1">
    <property type="entry name" value="FECR PROTEIN DOMAIN-CONTAINING PROTEIN"/>
    <property type="match status" value="1"/>
</dbReference>
<dbReference type="Pfam" id="PF04773">
    <property type="entry name" value="FecR"/>
    <property type="match status" value="1"/>
</dbReference>
<dbReference type="PIRSF" id="PIRSF029644">
    <property type="entry name" value="UCP029644"/>
    <property type="match status" value="1"/>
</dbReference>
<dbReference type="PANTHER" id="PTHR38731">
    <property type="entry name" value="LIPL45-RELATED LIPOPROTEIN-RELATED"/>
    <property type="match status" value="1"/>
</dbReference>
<dbReference type="PROSITE" id="PS51782">
    <property type="entry name" value="LYSM"/>
    <property type="match status" value="1"/>
</dbReference>
<name>F8ES66_ZYMMT</name>
<dbReference type="HOGENOM" id="CLU_036396_1_0_5"/>
<protein>
    <submittedName>
        <fullName evidence="2">LysM domain protein</fullName>
    </submittedName>
</protein>
<dbReference type="AlphaFoldDB" id="F8ES66"/>
<proteinExistence type="predicted"/>
<gene>
    <name evidence="2" type="ordered locus">Zymop_0739</name>
</gene>
<dbReference type="InterPro" id="IPR006860">
    <property type="entry name" value="FecR"/>
</dbReference>
<dbReference type="Proteomes" id="UP000000491">
    <property type="component" value="Chromosome"/>
</dbReference>
<organism evidence="2 3">
    <name type="scientific">Zymomonas mobilis subsp. pomaceae (strain ATCC 29192 / DSM 22645 / JCM 10191 / CCUG 17912 / NBRC 13757 / NCIMB 11200 / NRRL B-4491 / Barker I)</name>
    <dbReference type="NCBI Taxonomy" id="579138"/>
    <lineage>
        <taxon>Bacteria</taxon>
        <taxon>Pseudomonadati</taxon>
        <taxon>Pseudomonadota</taxon>
        <taxon>Alphaproteobacteria</taxon>
        <taxon>Sphingomonadales</taxon>
        <taxon>Zymomonadaceae</taxon>
        <taxon>Zymomonas</taxon>
    </lineage>
</organism>
<reference evidence="2 3" key="1">
    <citation type="journal article" date="2011" name="J. Bacteriol.">
        <title>Genome sequence of the ethanol-producing Zymomonas mobilis subsp. pomaceae lectotype strain ATCC 29192.</title>
        <authorList>
            <person name="Kouvelis V.N."/>
            <person name="Davenport K.W."/>
            <person name="Brettin T.S."/>
            <person name="Bruce D."/>
            <person name="Detter C."/>
            <person name="Han C.S."/>
            <person name="Nolan M."/>
            <person name="Tapia R."/>
            <person name="Damoulaki A."/>
            <person name="Kyrpides N.C."/>
            <person name="Typas M.A."/>
            <person name="Pappas K.M."/>
        </authorList>
    </citation>
    <scope>NUCLEOTIDE SEQUENCE [LARGE SCALE GENOMIC DNA]</scope>
    <source>
        <strain evidence="3">ATCC 29192 / DSM 22645 / JCM 10191 / CCUG 17912 / NBRC 13757 / NCIMB 11200 / NRRL B-4491 / Barker I</strain>
    </source>
</reference>
<sequence>MLIRALVLFLFFVFFNEEGKAAAHFQNQKTVDYIIQEGDTLSLIAHLYFDRMADIQSIARRSRVSLDQPLHAGFHLQIPKSLLRRTITNAVVAHVSGPVFLYINGQKGTLEQGRPVTEQTTIETGASGFVTLMLPDGSRVSMPSMSLLTITRLRKVALTDAIERSFKLEAGHVRVYAVPLFRSDSYFHIATPASLAAVRGTNFRVYYKQKDKAQKKENTIEVLDGLVMVDNRRHKYAVPGGYGTNYKENKGFPLVDSPMPKKRLTIFREVNPDIPLSVIQNVQSYHATVARDADFLDLLSESWPTTGNILLSGLADGHYYLRLSAVDNHDLEGQERVVSIDHKTGHIETSAYSVAEGAVFQWIVKDDEPVLCRLQLVAGKISEPATPLVDQLGGKKGTVKVSSLPEGDYSWRIIATWPAGGEILSPFHTLHVSRIEPMQKNE</sequence>
<dbReference type="KEGG" id="zmp:Zymop_0739"/>
<dbReference type="InterPro" id="IPR018392">
    <property type="entry name" value="LysM"/>
</dbReference>
<dbReference type="eggNOG" id="COG4254">
    <property type="taxonomic scope" value="Bacteria"/>
</dbReference>
<feature type="domain" description="LysM" evidence="1">
    <location>
        <begin position="31"/>
        <end position="78"/>
    </location>
</feature>
<dbReference type="EMBL" id="CP002865">
    <property type="protein sequence ID" value="AEI37641.1"/>
    <property type="molecule type" value="Genomic_DNA"/>
</dbReference>
<dbReference type="STRING" id="579138.Zymop_0739"/>
<dbReference type="InterPro" id="IPR016930">
    <property type="entry name" value="UCP029644"/>
</dbReference>
<dbReference type="PATRIC" id="fig|579138.3.peg.778"/>
<evidence type="ECO:0000313" key="3">
    <source>
        <dbReference type="Proteomes" id="UP000000491"/>
    </source>
</evidence>
<dbReference type="Gene3D" id="2.60.120.1440">
    <property type="match status" value="1"/>
</dbReference>
<dbReference type="RefSeq" id="WP_013934037.1">
    <property type="nucleotide sequence ID" value="NC_015709.1"/>
</dbReference>